<evidence type="ECO:0000256" key="12">
    <source>
        <dbReference type="ARBA" id="ARBA00023180"/>
    </source>
</evidence>
<keyword evidence="6" id="KW-0967">Endosome</keyword>
<evidence type="ECO:0000256" key="10">
    <source>
        <dbReference type="ARBA" id="ARBA00023136"/>
    </source>
</evidence>
<evidence type="ECO:0000256" key="1">
    <source>
        <dbReference type="ARBA" id="ARBA00004107"/>
    </source>
</evidence>
<keyword evidence="10 15" id="KW-0472">Membrane</keyword>
<evidence type="ECO:0000256" key="4">
    <source>
        <dbReference type="ARBA" id="ARBA00022692"/>
    </source>
</evidence>
<keyword evidence="5" id="KW-0479">Metal-binding</keyword>
<evidence type="ECO:0000259" key="16">
    <source>
        <dbReference type="Pfam" id="PF01490"/>
    </source>
</evidence>
<gene>
    <name evidence="17" type="ORF">GWI33_014204</name>
</gene>
<feature type="transmembrane region" description="Helical" evidence="15">
    <location>
        <begin position="468"/>
        <end position="489"/>
    </location>
</feature>
<accession>A0A834M5S7</accession>
<evidence type="ECO:0000256" key="7">
    <source>
        <dbReference type="ARBA" id="ARBA00022970"/>
    </source>
</evidence>
<evidence type="ECO:0000256" key="14">
    <source>
        <dbReference type="ARBA" id="ARBA00038442"/>
    </source>
</evidence>
<evidence type="ECO:0000256" key="2">
    <source>
        <dbReference type="ARBA" id="ARBA00004155"/>
    </source>
</evidence>
<dbReference type="GO" id="GO:0031902">
    <property type="term" value="C:late endosome membrane"/>
    <property type="evidence" value="ECO:0007669"/>
    <property type="project" value="UniProtKB-SubCell"/>
</dbReference>
<feature type="transmembrane region" description="Helical" evidence="15">
    <location>
        <begin position="321"/>
        <end position="341"/>
    </location>
</feature>
<dbReference type="EMBL" id="JAACXV010013579">
    <property type="protein sequence ID" value="KAF7273056.1"/>
    <property type="molecule type" value="Genomic_DNA"/>
</dbReference>
<keyword evidence="13" id="KW-0458">Lysosome</keyword>
<feature type="transmembrane region" description="Helical" evidence="15">
    <location>
        <begin position="538"/>
        <end position="562"/>
    </location>
</feature>
<keyword evidence="7" id="KW-0029">Amino-acid transport</keyword>
<sequence>MFSYLQILSETTRRYWPGEIKTPIPMGNPNHWLVPVIRQPAVLANACYSTIFSAPTPTTESDEDNEKVNDFGQISKTHPLNSRFSLPHRQKHPNNYFDPSGIEIGAYSSQQFLYSPSYDKIADCIGDNPVTKTRDVLLKAPVSPDDFDYMDYVEPKKHTHNSLVTIFAIWNTTMGSSLLAMSWGIQMAGLLPGIIINIVVAALCHYTCYMLLSISNKHGLPGKTIEVHHLCKDLLGRWAEMLAKIFSIVVLLGADIVYMILMSNFLYNSVYFLYSSLSEMNITTDAAAVLCPKEVNATYSINSTNLSVVPVQTESLFDNLWNLYSTVPIYLSVIMFGVLNFKSPTFFTKFNSLGTISVLYLIVFVAVKAYNWGINIPNWDMEMYIKPTFTALSGMLSLSYFIHNIIISIMRNNKNQEHNGRDLTISFGLVTFTYLFIGVLFYISFPLAKSCIEDNILNNFSKHDTLTIIARVLLLFQLFTVFPLISFMLRNDVLGNINQVFKKSRFGDFTYGRVMFLNCILLFICVMFACFLPKIGTLIRYTGAMSGLVYIFMLPNLLKIASLRKDNELTTPKAFWHILIIIAGTLNLLSQFFIED</sequence>
<feature type="transmembrane region" description="Helical" evidence="15">
    <location>
        <begin position="163"/>
        <end position="185"/>
    </location>
</feature>
<dbReference type="GO" id="GO:0005765">
    <property type="term" value="C:lysosomal membrane"/>
    <property type="evidence" value="ECO:0007669"/>
    <property type="project" value="UniProtKB-SubCell"/>
</dbReference>
<dbReference type="GO" id="GO:0015179">
    <property type="term" value="F:L-amino acid transmembrane transporter activity"/>
    <property type="evidence" value="ECO:0007669"/>
    <property type="project" value="TreeGrafter"/>
</dbReference>
<feature type="transmembrane region" description="Helical" evidence="15">
    <location>
        <begin position="574"/>
        <end position="594"/>
    </location>
</feature>
<keyword evidence="18" id="KW-1185">Reference proteome</keyword>
<protein>
    <recommendedName>
        <fullName evidence="16">Amino acid transporter transmembrane domain-containing protein</fullName>
    </recommendedName>
</protein>
<feature type="transmembrane region" description="Helical" evidence="15">
    <location>
        <begin position="384"/>
        <end position="402"/>
    </location>
</feature>
<dbReference type="Pfam" id="PF01490">
    <property type="entry name" value="Aa_trans"/>
    <property type="match status" value="1"/>
</dbReference>
<proteinExistence type="inferred from homology"/>
<evidence type="ECO:0000256" key="15">
    <source>
        <dbReference type="SAM" id="Phobius"/>
    </source>
</evidence>
<dbReference type="InterPro" id="IPR013057">
    <property type="entry name" value="AA_transpt_TM"/>
</dbReference>
<evidence type="ECO:0000256" key="5">
    <source>
        <dbReference type="ARBA" id="ARBA00022723"/>
    </source>
</evidence>
<keyword evidence="9" id="KW-0915">Sodium</keyword>
<feature type="transmembrane region" description="Helical" evidence="15">
    <location>
        <begin position="191"/>
        <end position="212"/>
    </location>
</feature>
<keyword evidence="3" id="KW-0813">Transport</keyword>
<feature type="transmembrane region" description="Helical" evidence="15">
    <location>
        <begin position="510"/>
        <end position="532"/>
    </location>
</feature>
<keyword evidence="12" id="KW-0325">Glycoprotein</keyword>
<comment type="similarity">
    <text evidence="14">Belongs to the amino acid/polyamine transporter 2 family. SLC38A9 subfamily.</text>
</comment>
<evidence type="ECO:0000256" key="8">
    <source>
        <dbReference type="ARBA" id="ARBA00022989"/>
    </source>
</evidence>
<name>A0A834M5S7_RHYFE</name>
<keyword evidence="4 15" id="KW-0812">Transmembrane</keyword>
<feature type="transmembrane region" description="Helical" evidence="15">
    <location>
        <begin position="423"/>
        <end position="448"/>
    </location>
</feature>
<reference evidence="17" key="1">
    <citation type="submission" date="2020-08" db="EMBL/GenBank/DDBJ databases">
        <title>Genome sequencing and assembly of the red palm weevil Rhynchophorus ferrugineus.</title>
        <authorList>
            <person name="Dias G.B."/>
            <person name="Bergman C.M."/>
            <person name="Manee M."/>
        </authorList>
    </citation>
    <scope>NUCLEOTIDE SEQUENCE</scope>
    <source>
        <strain evidence="17">AA-2017</strain>
        <tissue evidence="17">Whole larva</tissue>
    </source>
</reference>
<feature type="domain" description="Amino acid transporter transmembrane" evidence="16">
    <location>
        <begin position="164"/>
        <end position="586"/>
    </location>
</feature>
<feature type="transmembrane region" description="Helical" evidence="15">
    <location>
        <begin position="245"/>
        <end position="267"/>
    </location>
</feature>
<feature type="transmembrane region" description="Helical" evidence="15">
    <location>
        <begin position="353"/>
        <end position="372"/>
    </location>
</feature>
<keyword evidence="11" id="KW-1015">Disulfide bond</keyword>
<evidence type="ECO:0000256" key="13">
    <source>
        <dbReference type="ARBA" id="ARBA00023228"/>
    </source>
</evidence>
<organism evidence="17 18">
    <name type="scientific">Rhynchophorus ferrugineus</name>
    <name type="common">Red palm weevil</name>
    <name type="synonym">Curculio ferrugineus</name>
    <dbReference type="NCBI Taxonomy" id="354439"/>
    <lineage>
        <taxon>Eukaryota</taxon>
        <taxon>Metazoa</taxon>
        <taxon>Ecdysozoa</taxon>
        <taxon>Arthropoda</taxon>
        <taxon>Hexapoda</taxon>
        <taxon>Insecta</taxon>
        <taxon>Pterygota</taxon>
        <taxon>Neoptera</taxon>
        <taxon>Endopterygota</taxon>
        <taxon>Coleoptera</taxon>
        <taxon>Polyphaga</taxon>
        <taxon>Cucujiformia</taxon>
        <taxon>Curculionidae</taxon>
        <taxon>Dryophthorinae</taxon>
        <taxon>Rhynchophorus</taxon>
    </lineage>
</organism>
<dbReference type="PANTHER" id="PTHR22950:SF244">
    <property type="entry name" value="NEUTRAL AMINO ACID TRANSPORTER 9"/>
    <property type="match status" value="1"/>
</dbReference>
<comment type="caution">
    <text evidence="17">The sequence shown here is derived from an EMBL/GenBank/DDBJ whole genome shotgun (WGS) entry which is preliminary data.</text>
</comment>
<evidence type="ECO:0000256" key="3">
    <source>
        <dbReference type="ARBA" id="ARBA00022448"/>
    </source>
</evidence>
<dbReference type="OrthoDB" id="294730at2759"/>
<comment type="subcellular location">
    <subcellularLocation>
        <location evidence="1">Late endosome membrane</location>
        <topology evidence="1">Multi-pass membrane protein</topology>
    </subcellularLocation>
    <subcellularLocation>
        <location evidence="2">Lysosome membrane</location>
        <topology evidence="2">Multi-pass membrane protein</topology>
    </subcellularLocation>
</comment>
<dbReference type="AlphaFoldDB" id="A0A834M5S7"/>
<evidence type="ECO:0000313" key="18">
    <source>
        <dbReference type="Proteomes" id="UP000625711"/>
    </source>
</evidence>
<dbReference type="Proteomes" id="UP000625711">
    <property type="component" value="Unassembled WGS sequence"/>
</dbReference>
<evidence type="ECO:0000313" key="17">
    <source>
        <dbReference type="EMBL" id="KAF7273056.1"/>
    </source>
</evidence>
<evidence type="ECO:0000256" key="9">
    <source>
        <dbReference type="ARBA" id="ARBA00023053"/>
    </source>
</evidence>
<evidence type="ECO:0000256" key="11">
    <source>
        <dbReference type="ARBA" id="ARBA00023157"/>
    </source>
</evidence>
<evidence type="ECO:0000256" key="6">
    <source>
        <dbReference type="ARBA" id="ARBA00022753"/>
    </source>
</evidence>
<dbReference type="PANTHER" id="PTHR22950">
    <property type="entry name" value="AMINO ACID TRANSPORTER"/>
    <property type="match status" value="1"/>
</dbReference>
<keyword evidence="8 15" id="KW-1133">Transmembrane helix</keyword>
<dbReference type="GO" id="GO:0046872">
    <property type="term" value="F:metal ion binding"/>
    <property type="evidence" value="ECO:0007669"/>
    <property type="project" value="UniProtKB-KW"/>
</dbReference>